<dbReference type="PANTHER" id="PTHR12687">
    <property type="entry name" value="NUCLEOLAR COMPLEX 2 AND RAD4-RELATED"/>
    <property type="match status" value="1"/>
</dbReference>
<reference evidence="5 6" key="1">
    <citation type="submission" date="2016-07" db="EMBL/GenBank/DDBJ databases">
        <title>Pervasive Adenine N6-methylation of Active Genes in Fungi.</title>
        <authorList>
            <consortium name="DOE Joint Genome Institute"/>
            <person name="Mondo S.J."/>
            <person name="Dannebaum R.O."/>
            <person name="Kuo R.C."/>
            <person name="Labutti K."/>
            <person name="Haridas S."/>
            <person name="Kuo A."/>
            <person name="Salamov A."/>
            <person name="Ahrendt S.R."/>
            <person name="Lipzen A."/>
            <person name="Sullivan W."/>
            <person name="Andreopoulos W.B."/>
            <person name="Clum A."/>
            <person name="Lindquist E."/>
            <person name="Daum C."/>
            <person name="Ramamoorthy G.K."/>
            <person name="Gryganskyi A."/>
            <person name="Culley D."/>
            <person name="Magnuson J.K."/>
            <person name="James T.Y."/>
            <person name="O'Malley M.A."/>
            <person name="Stajich J.E."/>
            <person name="Spatafora J.W."/>
            <person name="Visel A."/>
            <person name="Grigoriev I.V."/>
        </authorList>
    </citation>
    <scope>NUCLEOTIDE SEQUENCE [LARGE SCALE GENOMIC DNA]</scope>
    <source>
        <strain evidence="5 6">NRRL 1336</strain>
    </source>
</reference>
<dbReference type="PANTHER" id="PTHR12687:SF4">
    <property type="entry name" value="NUCLEOLAR COMPLEX PROTEIN 2 HOMOLOG"/>
    <property type="match status" value="1"/>
</dbReference>
<comment type="caution">
    <text evidence="5">The sequence shown here is derived from an EMBL/GenBank/DDBJ whole genome shotgun (WGS) entry which is preliminary data.</text>
</comment>
<accession>A0A1X2IKR8</accession>
<protein>
    <submittedName>
        <fullName evidence="5">Noc2p family-domain-containing protein</fullName>
    </submittedName>
</protein>
<dbReference type="GO" id="GO:0042273">
    <property type="term" value="P:ribosomal large subunit biogenesis"/>
    <property type="evidence" value="ECO:0007669"/>
    <property type="project" value="TreeGrafter"/>
</dbReference>
<keyword evidence="3" id="KW-0539">Nucleus</keyword>
<feature type="compositionally biased region" description="Acidic residues" evidence="4">
    <location>
        <begin position="95"/>
        <end position="126"/>
    </location>
</feature>
<dbReference type="Pfam" id="PF03715">
    <property type="entry name" value="Noc2"/>
    <property type="match status" value="1"/>
</dbReference>
<dbReference type="EMBL" id="MCGE01000009">
    <property type="protein sequence ID" value="ORZ18136.1"/>
    <property type="molecule type" value="Genomic_DNA"/>
</dbReference>
<dbReference type="GO" id="GO:0030690">
    <property type="term" value="C:Noc1p-Noc2p complex"/>
    <property type="evidence" value="ECO:0007669"/>
    <property type="project" value="TreeGrafter"/>
</dbReference>
<dbReference type="OrthoDB" id="10266662at2759"/>
<dbReference type="Proteomes" id="UP000193560">
    <property type="component" value="Unassembled WGS sequence"/>
</dbReference>
<proteinExistence type="inferred from homology"/>
<dbReference type="AlphaFoldDB" id="A0A1X2IKR8"/>
<evidence type="ECO:0000256" key="4">
    <source>
        <dbReference type="SAM" id="MobiDB-lite"/>
    </source>
</evidence>
<feature type="compositionally biased region" description="Acidic residues" evidence="4">
    <location>
        <begin position="1"/>
        <end position="51"/>
    </location>
</feature>
<dbReference type="STRING" id="90262.A0A1X2IKR8"/>
<evidence type="ECO:0000313" key="5">
    <source>
        <dbReference type="EMBL" id="ORZ18136.1"/>
    </source>
</evidence>
<feature type="region of interest" description="Disordered" evidence="4">
    <location>
        <begin position="1"/>
        <end position="132"/>
    </location>
</feature>
<keyword evidence="6" id="KW-1185">Reference proteome</keyword>
<comment type="similarity">
    <text evidence="2">Belongs to the NOC2 family.</text>
</comment>
<comment type="subcellular location">
    <subcellularLocation>
        <location evidence="1">Nucleus</location>
    </subcellularLocation>
</comment>
<dbReference type="GO" id="GO:0005730">
    <property type="term" value="C:nucleolus"/>
    <property type="evidence" value="ECO:0007669"/>
    <property type="project" value="TreeGrafter"/>
</dbReference>
<organism evidence="5 6">
    <name type="scientific">Absidia repens</name>
    <dbReference type="NCBI Taxonomy" id="90262"/>
    <lineage>
        <taxon>Eukaryota</taxon>
        <taxon>Fungi</taxon>
        <taxon>Fungi incertae sedis</taxon>
        <taxon>Mucoromycota</taxon>
        <taxon>Mucoromycotina</taxon>
        <taxon>Mucoromycetes</taxon>
        <taxon>Mucorales</taxon>
        <taxon>Cunninghamellaceae</taxon>
        <taxon>Absidia</taxon>
    </lineage>
</organism>
<evidence type="ECO:0000256" key="1">
    <source>
        <dbReference type="ARBA" id="ARBA00004123"/>
    </source>
</evidence>
<dbReference type="GO" id="GO:0005654">
    <property type="term" value="C:nucleoplasm"/>
    <property type="evidence" value="ECO:0007669"/>
    <property type="project" value="TreeGrafter"/>
</dbReference>
<gene>
    <name evidence="5" type="ORF">BCR42DRAFT_413222</name>
</gene>
<name>A0A1X2IKR8_9FUNG</name>
<evidence type="ECO:0000313" key="6">
    <source>
        <dbReference type="Proteomes" id="UP000193560"/>
    </source>
</evidence>
<evidence type="ECO:0000256" key="2">
    <source>
        <dbReference type="ARBA" id="ARBA00005907"/>
    </source>
</evidence>
<dbReference type="GO" id="GO:0030691">
    <property type="term" value="C:Noc2p-Noc3p complex"/>
    <property type="evidence" value="ECO:0007669"/>
    <property type="project" value="TreeGrafter"/>
</dbReference>
<dbReference type="InterPro" id="IPR005343">
    <property type="entry name" value="Noc2"/>
</dbReference>
<sequence>MAINNDDDDDDEDSDDDDEEQLEDAAVNDDLDDEKSSDDDDDNSSDEDSENGDSKEKLLRDAKKHKAEMEQLKKQDPEFYKFLEKEDADLLGFDMSEDEEDEEENDDDNDEDKEFESGDDQDDDQEINMQNDKSLVTVTKAMLDKWVEQIEANGDSKAAKRLFAAFKSATRMADEEEREKTTFIYKVIDPNVFNNVLTSAMRLAPIVFGKYLKPKTENGSPRTSHRWNVWQSTVKAYLTSLLYLMKTLTDPNMQYLAIHEAEKCTAYWTCFEKLAKDYLKILLDCYSGLGSTDNVRIQSFLAIRTLASSRVINKDKTEVPFLDTCLKNMYLTFVRSCKLTNVHTLPAINLMRNLAVELYGFDQTLSYQQAFVYIRQLGIHLRGAMQTKSDETFKSVYNWQYVHCIDFWSNVLSAYCQPSEDGEESPLKPLVYPLTQIALGAIRLIPTAQYYPLRFHILKSMAALCDASKVYIPLAPYILEILDSAELKNKPKPSTSKPLDWDIHIRAPKPYLRGRTYQDGIIDQISEVLEASFKPYYHHISFPEMAIPTIIGVKRFAKKSKNAKGSRKLMDLVKKLEIKSNAVLIQRANVGFAPASDQARHYVFA</sequence>
<evidence type="ECO:0000256" key="3">
    <source>
        <dbReference type="ARBA" id="ARBA00023242"/>
    </source>
</evidence>
<feature type="compositionally biased region" description="Basic and acidic residues" evidence="4">
    <location>
        <begin position="52"/>
        <end position="85"/>
    </location>
</feature>